<keyword evidence="2" id="KW-1185">Reference proteome</keyword>
<organism evidence="1 2">
    <name type="scientific">Rhizopus delemar</name>
    <dbReference type="NCBI Taxonomy" id="936053"/>
    <lineage>
        <taxon>Eukaryota</taxon>
        <taxon>Fungi</taxon>
        <taxon>Fungi incertae sedis</taxon>
        <taxon>Mucoromycota</taxon>
        <taxon>Mucoromycotina</taxon>
        <taxon>Mucoromycetes</taxon>
        <taxon>Mucorales</taxon>
        <taxon>Mucorineae</taxon>
        <taxon>Rhizopodaceae</taxon>
        <taxon>Rhizopus</taxon>
    </lineage>
</organism>
<comment type="caution">
    <text evidence="1">The sequence shown here is derived from an EMBL/GenBank/DDBJ whole genome shotgun (WGS) entry which is preliminary data.</text>
</comment>
<evidence type="ECO:0000313" key="1">
    <source>
        <dbReference type="EMBL" id="KAG1551930.1"/>
    </source>
</evidence>
<dbReference type="Proteomes" id="UP000740926">
    <property type="component" value="Unassembled WGS sequence"/>
</dbReference>
<sequence>MAGQRVRIAGRTLGAPADGGCRCDGAAWPGQTDGAADCRVAACGARCGGGVAGARRYVARTCRGPGGRRGCLQLGAYGSAGVGCVAAQCAPAVAAAGDRRAGVARAWTRTDAVRARR</sequence>
<dbReference type="EMBL" id="JAANIU010004858">
    <property type="protein sequence ID" value="KAG1551930.1"/>
    <property type="molecule type" value="Genomic_DNA"/>
</dbReference>
<dbReference type="AlphaFoldDB" id="A0A9P7CG97"/>
<accession>A0A9P7CG97</accession>
<gene>
    <name evidence="1" type="ORF">G6F50_013145</name>
</gene>
<proteinExistence type="predicted"/>
<protein>
    <submittedName>
        <fullName evidence="1">Uncharacterized protein</fullName>
    </submittedName>
</protein>
<evidence type="ECO:0000313" key="2">
    <source>
        <dbReference type="Proteomes" id="UP000740926"/>
    </source>
</evidence>
<reference evidence="1 2" key="1">
    <citation type="journal article" date="2020" name="Microb. Genom.">
        <title>Genetic diversity of clinical and environmental Mucorales isolates obtained from an investigation of mucormycosis cases among solid organ transplant recipients.</title>
        <authorList>
            <person name="Nguyen M.H."/>
            <person name="Kaul D."/>
            <person name="Muto C."/>
            <person name="Cheng S.J."/>
            <person name="Richter R.A."/>
            <person name="Bruno V.M."/>
            <person name="Liu G."/>
            <person name="Beyhan S."/>
            <person name="Sundermann A.J."/>
            <person name="Mounaud S."/>
            <person name="Pasculle A.W."/>
            <person name="Nierman W.C."/>
            <person name="Driscoll E."/>
            <person name="Cumbie R."/>
            <person name="Clancy C.J."/>
            <person name="Dupont C.L."/>
        </authorList>
    </citation>
    <scope>NUCLEOTIDE SEQUENCE [LARGE SCALE GENOMIC DNA]</scope>
    <source>
        <strain evidence="1 2">GL24</strain>
    </source>
</reference>
<name>A0A9P7CG97_9FUNG</name>